<proteinExistence type="predicted"/>
<dbReference type="RefSeq" id="WP_377598967.1">
    <property type="nucleotide sequence ID" value="NZ_JBHUME010000002.1"/>
</dbReference>
<name>A0ABW5P7G6_9BACL</name>
<sequence>MGFNRHYGTWITESTGERLRRLGEHGHAEVMFLDKVWWPAVGSFDHLLAEWEVEDSRGSRFLDFAYIRTPHLRQHFPLSFLA</sequence>
<evidence type="ECO:0000313" key="2">
    <source>
        <dbReference type="Proteomes" id="UP001597541"/>
    </source>
</evidence>
<comment type="caution">
    <text evidence="1">The sequence shown here is derived from an EMBL/GenBank/DDBJ whole genome shotgun (WGS) entry which is preliminary data.</text>
</comment>
<organism evidence="1 2">
    <name type="scientific">Paenibacillus gansuensis</name>
    <dbReference type="NCBI Taxonomy" id="306542"/>
    <lineage>
        <taxon>Bacteria</taxon>
        <taxon>Bacillati</taxon>
        <taxon>Bacillota</taxon>
        <taxon>Bacilli</taxon>
        <taxon>Bacillales</taxon>
        <taxon>Paenibacillaceae</taxon>
        <taxon>Paenibacillus</taxon>
    </lineage>
</organism>
<dbReference type="EMBL" id="JBHUME010000002">
    <property type="protein sequence ID" value="MFD2610848.1"/>
    <property type="molecule type" value="Genomic_DNA"/>
</dbReference>
<gene>
    <name evidence="1" type="ORF">ACFSUF_00260</name>
</gene>
<reference evidence="2" key="1">
    <citation type="journal article" date="2019" name="Int. J. Syst. Evol. Microbiol.">
        <title>The Global Catalogue of Microorganisms (GCM) 10K type strain sequencing project: providing services to taxonomists for standard genome sequencing and annotation.</title>
        <authorList>
            <consortium name="The Broad Institute Genomics Platform"/>
            <consortium name="The Broad Institute Genome Sequencing Center for Infectious Disease"/>
            <person name="Wu L."/>
            <person name="Ma J."/>
        </authorList>
    </citation>
    <scope>NUCLEOTIDE SEQUENCE [LARGE SCALE GENOMIC DNA]</scope>
    <source>
        <strain evidence="2">KCTC 3950</strain>
    </source>
</reference>
<evidence type="ECO:0000313" key="1">
    <source>
        <dbReference type="EMBL" id="MFD2610848.1"/>
    </source>
</evidence>
<accession>A0ABW5P7G6</accession>
<dbReference type="Proteomes" id="UP001597541">
    <property type="component" value="Unassembled WGS sequence"/>
</dbReference>
<protein>
    <submittedName>
        <fullName evidence="1">Uncharacterized protein</fullName>
    </submittedName>
</protein>
<keyword evidence="2" id="KW-1185">Reference proteome</keyword>